<name>A0A5C5WUQ8_9BACT</name>
<dbReference type="InterPro" id="IPR036909">
    <property type="entry name" value="Cyt_c-like_dom_sf"/>
</dbReference>
<dbReference type="Proteomes" id="UP000316598">
    <property type="component" value="Unassembled WGS sequence"/>
</dbReference>
<keyword evidence="7" id="KW-1185">Reference proteome</keyword>
<dbReference type="SUPFAM" id="SSF46626">
    <property type="entry name" value="Cytochrome c"/>
    <property type="match status" value="1"/>
</dbReference>
<sequence precursor="true">MPLLRFLALSIAILSLSVRSSQAQEPLEFGRDVRPILSDHCFACHGPDEGHRESGLRLDTADGLASVVNPQEVESSELMARLVSDDDDTMMPPPQFHKPLSAKQKQVLRDWISSGASFEQHWAFVPPERDHASLKDDSHADAQTPEESVASQSRAAETAARIDEFLDAAIAKSGLTANEPADRRTLLRRVCLDLTGLPPSLKQIDAFLNDTSDNAYEKLIDRLTSSEAYGQHMGRYWLDLVRYADTHGLHLDNYREMWHYRDWVIAAFNANMPFDEFITKQIAGDLLPGSTVDDKIASGFNRLNVTTNEGGSIYEEVFARNCIDRTDAFGTVFLGLTTGCAVCHDHKFDPISQRDYFSMLAFFNSLEGSALDSNRKDPPPVISVPSEEQSELKRKLDLELADIQKEMSEPIASVDAAQVAWERTLSNRGDANVHVIAPIEVTSDRETRMSVRTDHSFEFAESPSDKETTTVVAAIPAGVLWQTLHLTALTDTALTETALTDTAENRVGAASNGNAVLSEISIEIADDSTNGEWTEIPIESAVADVEQDQNNFAVTNAIDGKVDESTGWAVKGHQQTGARNAWFAVPTLIAEGDDAKVRVRLKYQSQYAKHVFRRVRLILSDTTPTLPSEQQIKLGPIHTAGPFEIENESAGYYRHFASQAKEFKADEVFHYEGRPYRWQQRGDFPQVQEIPVPTVRDRSSALIIHQSIEAPKEQDLLLLIGSDDGHVIFMNGKEVSKVQRTGPINALSTEVKLTLQKGNNDLYIKLVNDSGDSTLTYAYRSYALPVPSELMQLAKSDPETRTDATKQSLQKYYRSVYCRHPDWMALVDLEKGTRKAKEDLLAQIPTTLVWKETKEPRKAFLLVRGQYDQPGEEVPRATPSFLPPFPKEFPKDRLGLAKWLTLPEHPLTSRVAANRFWQQVFGTGLVKTSEDFGSQGEPPSHPKLLDFLAVDFQAHGWDVRRLMKSLVLTKAYRRSAKVSETMKQIDPNNRLLARGPRYRLDAEILRDQSLALAGKLVKDSGGPSVKPPQPDGLWKAVGYSGSNTVNFTADVGEKVYRRSVYVFWKRTSPPPQMTTLDAPSRESCTARRERTNTPLQALMLMNETQYMEAARHLVLRAERESDGDDLQRLSWMFELVTCRPPSDSERRELVKLLEDMIIYYDNHLTLTTQFIESSDSRQAAFTVIASTLLNLDEVVNK</sequence>
<comment type="caution">
    <text evidence="6">The sequence shown here is derived from an EMBL/GenBank/DDBJ whole genome shotgun (WGS) entry which is preliminary data.</text>
</comment>
<feature type="region of interest" description="Disordered" evidence="1">
    <location>
        <begin position="130"/>
        <end position="155"/>
    </location>
</feature>
<keyword evidence="2" id="KW-0732">Signal</keyword>
<gene>
    <name evidence="6" type="ORF">Pla22_11810</name>
</gene>
<evidence type="ECO:0000256" key="1">
    <source>
        <dbReference type="SAM" id="MobiDB-lite"/>
    </source>
</evidence>
<evidence type="ECO:0000313" key="7">
    <source>
        <dbReference type="Proteomes" id="UP000316598"/>
    </source>
</evidence>
<evidence type="ECO:0000259" key="5">
    <source>
        <dbReference type="Pfam" id="PF07635"/>
    </source>
</evidence>
<feature type="signal peptide" evidence="2">
    <location>
        <begin position="1"/>
        <end position="23"/>
    </location>
</feature>
<feature type="chain" id="PRO_5023052326" evidence="2">
    <location>
        <begin position="24"/>
        <end position="1197"/>
    </location>
</feature>
<dbReference type="GO" id="GO:0009055">
    <property type="term" value="F:electron transfer activity"/>
    <property type="evidence" value="ECO:0007669"/>
    <property type="project" value="InterPro"/>
</dbReference>
<organism evidence="6 7">
    <name type="scientific">Rubripirellula amarantea</name>
    <dbReference type="NCBI Taxonomy" id="2527999"/>
    <lineage>
        <taxon>Bacteria</taxon>
        <taxon>Pseudomonadati</taxon>
        <taxon>Planctomycetota</taxon>
        <taxon>Planctomycetia</taxon>
        <taxon>Pirellulales</taxon>
        <taxon>Pirellulaceae</taxon>
        <taxon>Rubripirellula</taxon>
    </lineage>
</organism>
<dbReference type="GO" id="GO:0020037">
    <property type="term" value="F:heme binding"/>
    <property type="evidence" value="ECO:0007669"/>
    <property type="project" value="InterPro"/>
</dbReference>
<dbReference type="Pfam" id="PF07583">
    <property type="entry name" value="PSCyt2"/>
    <property type="match status" value="1"/>
</dbReference>
<evidence type="ECO:0000259" key="3">
    <source>
        <dbReference type="Pfam" id="PF07583"/>
    </source>
</evidence>
<evidence type="ECO:0000256" key="2">
    <source>
        <dbReference type="SAM" id="SignalP"/>
    </source>
</evidence>
<protein>
    <submittedName>
        <fullName evidence="6">Planctomycete cytochrome C</fullName>
    </submittedName>
</protein>
<feature type="domain" description="DUF1553" evidence="4">
    <location>
        <begin position="892"/>
        <end position="1152"/>
    </location>
</feature>
<feature type="domain" description="DUF1549" evidence="3">
    <location>
        <begin position="161"/>
        <end position="366"/>
    </location>
</feature>
<dbReference type="Pfam" id="PF07635">
    <property type="entry name" value="PSCyt1"/>
    <property type="match status" value="1"/>
</dbReference>
<dbReference type="PANTHER" id="PTHR35889:SF3">
    <property type="entry name" value="F-BOX DOMAIN-CONTAINING PROTEIN"/>
    <property type="match status" value="1"/>
</dbReference>
<accession>A0A5C5WUQ8</accession>
<proteinExistence type="predicted"/>
<evidence type="ECO:0000259" key="4">
    <source>
        <dbReference type="Pfam" id="PF07587"/>
    </source>
</evidence>
<feature type="compositionally biased region" description="Basic and acidic residues" evidence="1">
    <location>
        <begin position="130"/>
        <end position="140"/>
    </location>
</feature>
<dbReference type="InterPro" id="IPR022655">
    <property type="entry name" value="DUF1553"/>
</dbReference>
<dbReference type="InterPro" id="IPR011444">
    <property type="entry name" value="DUF1549"/>
</dbReference>
<feature type="compositionally biased region" description="Polar residues" evidence="1">
    <location>
        <begin position="145"/>
        <end position="155"/>
    </location>
</feature>
<feature type="domain" description="Cytochrome C Planctomycete-type" evidence="5">
    <location>
        <begin position="41"/>
        <end position="94"/>
    </location>
</feature>
<dbReference type="RefSeq" id="WP_165440529.1">
    <property type="nucleotide sequence ID" value="NZ_SJPI01000001.1"/>
</dbReference>
<dbReference type="Pfam" id="PF07587">
    <property type="entry name" value="PSD1"/>
    <property type="match status" value="1"/>
</dbReference>
<dbReference type="EMBL" id="SJPI01000001">
    <property type="protein sequence ID" value="TWT53552.1"/>
    <property type="molecule type" value="Genomic_DNA"/>
</dbReference>
<evidence type="ECO:0000313" key="6">
    <source>
        <dbReference type="EMBL" id="TWT53552.1"/>
    </source>
</evidence>
<dbReference type="InterPro" id="IPR011429">
    <property type="entry name" value="Cyt_c_Planctomycete-type"/>
</dbReference>
<dbReference type="PANTHER" id="PTHR35889">
    <property type="entry name" value="CYCLOINULO-OLIGOSACCHARIDE FRUCTANOTRANSFERASE-RELATED"/>
    <property type="match status" value="1"/>
</dbReference>
<dbReference type="AlphaFoldDB" id="A0A5C5WUQ8"/>
<reference evidence="6 7" key="1">
    <citation type="submission" date="2019-02" db="EMBL/GenBank/DDBJ databases">
        <title>Deep-cultivation of Planctomycetes and their phenomic and genomic characterization uncovers novel biology.</title>
        <authorList>
            <person name="Wiegand S."/>
            <person name="Jogler M."/>
            <person name="Boedeker C."/>
            <person name="Pinto D."/>
            <person name="Vollmers J."/>
            <person name="Rivas-Marin E."/>
            <person name="Kohn T."/>
            <person name="Peeters S.H."/>
            <person name="Heuer A."/>
            <person name="Rast P."/>
            <person name="Oberbeckmann S."/>
            <person name="Bunk B."/>
            <person name="Jeske O."/>
            <person name="Meyerdierks A."/>
            <person name="Storesund J.E."/>
            <person name="Kallscheuer N."/>
            <person name="Luecker S."/>
            <person name="Lage O.M."/>
            <person name="Pohl T."/>
            <person name="Merkel B.J."/>
            <person name="Hornburger P."/>
            <person name="Mueller R.-W."/>
            <person name="Bruemmer F."/>
            <person name="Labrenz M."/>
            <person name="Spormann A.M."/>
            <person name="Op Den Camp H."/>
            <person name="Overmann J."/>
            <person name="Amann R."/>
            <person name="Jetten M.S.M."/>
            <person name="Mascher T."/>
            <person name="Medema M.H."/>
            <person name="Devos D.P."/>
            <person name="Kaster A.-K."/>
            <person name="Ovreas L."/>
            <person name="Rohde M."/>
            <person name="Galperin M.Y."/>
            <person name="Jogler C."/>
        </authorList>
    </citation>
    <scope>NUCLEOTIDE SEQUENCE [LARGE SCALE GENOMIC DNA]</scope>
    <source>
        <strain evidence="6 7">Pla22</strain>
    </source>
</reference>